<evidence type="ECO:0000259" key="6">
    <source>
        <dbReference type="Pfam" id="PF09368"/>
    </source>
</evidence>
<dbReference type="OrthoDB" id="1924577at2759"/>
<dbReference type="Pfam" id="PF09368">
    <property type="entry name" value="Sas10"/>
    <property type="match status" value="1"/>
</dbReference>
<dbReference type="Pfam" id="PF04000">
    <property type="entry name" value="Sas10_Utp3"/>
    <property type="match status" value="1"/>
</dbReference>
<dbReference type="STRING" id="1882483.A0A317XXS6"/>
<feature type="compositionally biased region" description="Basic residues" evidence="5">
    <location>
        <begin position="738"/>
        <end position="754"/>
    </location>
</feature>
<feature type="compositionally biased region" description="Polar residues" evidence="5">
    <location>
        <begin position="522"/>
        <end position="541"/>
    </location>
</feature>
<dbReference type="AlphaFoldDB" id="A0A317XXS6"/>
<feature type="region of interest" description="Disordered" evidence="5">
    <location>
        <begin position="1"/>
        <end position="147"/>
    </location>
</feature>
<evidence type="ECO:0000313" key="7">
    <source>
        <dbReference type="EMBL" id="PWZ03087.1"/>
    </source>
</evidence>
<accession>A0A317XXS6</accession>
<evidence type="ECO:0000313" key="8">
    <source>
        <dbReference type="Proteomes" id="UP000246740"/>
    </source>
</evidence>
<dbReference type="Proteomes" id="UP000246740">
    <property type="component" value="Unassembled WGS sequence"/>
</dbReference>
<feature type="compositionally biased region" description="Low complexity" evidence="5">
    <location>
        <begin position="1"/>
        <end position="21"/>
    </location>
</feature>
<comment type="similarity">
    <text evidence="2">Belongs to the SAS10 family.</text>
</comment>
<dbReference type="FunCoup" id="A0A317XXS6">
    <property type="interactions" value="128"/>
</dbReference>
<dbReference type="GO" id="GO:0000462">
    <property type="term" value="P:maturation of SSU-rRNA from tricistronic rRNA transcript (SSU-rRNA, 5.8S rRNA, LSU-rRNA)"/>
    <property type="evidence" value="ECO:0007669"/>
    <property type="project" value="TreeGrafter"/>
</dbReference>
<feature type="compositionally biased region" description="Acidic residues" evidence="5">
    <location>
        <begin position="671"/>
        <end position="680"/>
    </location>
</feature>
<feature type="compositionally biased region" description="Acidic residues" evidence="5">
    <location>
        <begin position="636"/>
        <end position="647"/>
    </location>
</feature>
<feature type="compositionally biased region" description="Acidic residues" evidence="5">
    <location>
        <begin position="115"/>
        <end position="132"/>
    </location>
</feature>
<evidence type="ECO:0000256" key="2">
    <source>
        <dbReference type="ARBA" id="ARBA00010979"/>
    </source>
</evidence>
<evidence type="ECO:0000256" key="4">
    <source>
        <dbReference type="ARBA" id="ARBA00023242"/>
    </source>
</evidence>
<feature type="domain" description="Sas10 C-terminal" evidence="6">
    <location>
        <begin position="722"/>
        <end position="798"/>
    </location>
</feature>
<feature type="region of interest" description="Disordered" evidence="5">
    <location>
        <begin position="406"/>
        <end position="553"/>
    </location>
</feature>
<organism evidence="7 8">
    <name type="scientific">Testicularia cyperi</name>
    <dbReference type="NCBI Taxonomy" id="1882483"/>
    <lineage>
        <taxon>Eukaryota</taxon>
        <taxon>Fungi</taxon>
        <taxon>Dikarya</taxon>
        <taxon>Basidiomycota</taxon>
        <taxon>Ustilaginomycotina</taxon>
        <taxon>Ustilaginomycetes</taxon>
        <taxon>Ustilaginales</taxon>
        <taxon>Anthracoideaceae</taxon>
        <taxon>Testicularia</taxon>
    </lineage>
</organism>
<dbReference type="PANTHER" id="PTHR13237">
    <property type="entry name" value="SOMETHING ABOUT SILENCING PROTEIN 10-RELATED"/>
    <property type="match status" value="1"/>
</dbReference>
<feature type="region of interest" description="Disordered" evidence="5">
    <location>
        <begin position="585"/>
        <end position="682"/>
    </location>
</feature>
<feature type="compositionally biased region" description="Acidic residues" evidence="5">
    <location>
        <begin position="189"/>
        <end position="198"/>
    </location>
</feature>
<dbReference type="PANTHER" id="PTHR13237:SF8">
    <property type="entry name" value="SOMETHING ABOUT SILENCING PROTEIN 10"/>
    <property type="match status" value="1"/>
</dbReference>
<dbReference type="InterPro" id="IPR018972">
    <property type="entry name" value="Sas10_C_dom"/>
</dbReference>
<dbReference type="GO" id="GO:0032040">
    <property type="term" value="C:small-subunit processome"/>
    <property type="evidence" value="ECO:0007669"/>
    <property type="project" value="TreeGrafter"/>
</dbReference>
<feature type="region of interest" description="Disordered" evidence="5">
    <location>
        <begin position="715"/>
        <end position="799"/>
    </location>
</feature>
<keyword evidence="3" id="KW-0597">Phosphoprotein</keyword>
<dbReference type="InterPro" id="IPR007146">
    <property type="entry name" value="Sas10/Utp3/C1D"/>
</dbReference>
<evidence type="ECO:0000256" key="5">
    <source>
        <dbReference type="SAM" id="MobiDB-lite"/>
    </source>
</evidence>
<feature type="compositionally biased region" description="Acidic residues" evidence="5">
    <location>
        <begin position="74"/>
        <end position="98"/>
    </location>
</feature>
<feature type="compositionally biased region" description="Low complexity" evidence="5">
    <location>
        <begin position="415"/>
        <end position="426"/>
    </location>
</feature>
<dbReference type="InParanoid" id="A0A317XXS6"/>
<gene>
    <name evidence="7" type="ORF">BCV70DRAFT_197320</name>
</gene>
<evidence type="ECO:0000256" key="3">
    <source>
        <dbReference type="ARBA" id="ARBA00022553"/>
    </source>
</evidence>
<dbReference type="EMBL" id="KZ819188">
    <property type="protein sequence ID" value="PWZ03087.1"/>
    <property type="molecule type" value="Genomic_DNA"/>
</dbReference>
<proteinExistence type="inferred from homology"/>
<feature type="compositionally biased region" description="Basic residues" evidence="5">
    <location>
        <begin position="478"/>
        <end position="488"/>
    </location>
</feature>
<keyword evidence="4" id="KW-0539">Nucleus</keyword>
<name>A0A317XXS6_9BASI</name>
<comment type="subcellular location">
    <subcellularLocation>
        <location evidence="1">Nucleus</location>
    </subcellularLocation>
</comment>
<evidence type="ECO:0000256" key="1">
    <source>
        <dbReference type="ARBA" id="ARBA00004123"/>
    </source>
</evidence>
<feature type="region of interest" description="Disordered" evidence="5">
    <location>
        <begin position="361"/>
        <end position="382"/>
    </location>
</feature>
<feature type="region of interest" description="Disordered" evidence="5">
    <location>
        <begin position="179"/>
        <end position="198"/>
    </location>
</feature>
<keyword evidence="8" id="KW-1185">Reference proteome</keyword>
<protein>
    <recommendedName>
        <fullName evidence="6">Sas10 C-terminal domain-containing protein</fullName>
    </recommendedName>
</protein>
<reference evidence="7 8" key="1">
    <citation type="journal article" date="2018" name="Mol. Biol. Evol.">
        <title>Broad Genomic Sampling Reveals a Smut Pathogenic Ancestry of the Fungal Clade Ustilaginomycotina.</title>
        <authorList>
            <person name="Kijpornyongpan T."/>
            <person name="Mondo S.J."/>
            <person name="Barry K."/>
            <person name="Sandor L."/>
            <person name="Lee J."/>
            <person name="Lipzen A."/>
            <person name="Pangilinan J."/>
            <person name="LaButti K."/>
            <person name="Hainaut M."/>
            <person name="Henrissat B."/>
            <person name="Grigoriev I.V."/>
            <person name="Spatafora J.W."/>
            <person name="Aime M.C."/>
        </authorList>
    </citation>
    <scope>NUCLEOTIDE SEQUENCE [LARGE SCALE GENOMIC DNA]</scope>
    <source>
        <strain evidence="7 8">MCA 3645</strain>
    </source>
</reference>
<sequence length="799" mass="87500">MPARRGGPSRASASGSLSRSAGFDDIPKDDEDRFEAGRDQILLDENQRQIDSDDDMDVGLNQREVLGVDRDQSEDSEDYLDEDEELDAGDYDDEDDYQDLPSAKAAKKATLTVSSDDDDDLLDDDDDEDDDEMGTHENDRGWGANKRAYYNTNDLDAIDSDSDIDEEEARELELKEVRRLQKKSRSAMEDADFGLGDDDIEGGVGRAARDAGRQQRRKELDQTDIISADASSSAAKLAVGDPASALSDPASRQNLLAGMQKQSPETVALAGEYADMLEELAKVDKVLKQMSAEQPDGPRTQLVHLLHQTLVTYLTTITFYFHLRVSPEYVSNPAKLRDHPVLTRMMRLKQGLSAMEDMGLSVDRQPLPGSNENGEEDLDGLHNLMYGSEDEDLGELDEDELAGLLADEKENASPKTRANASTTTKANKQKKANGKADPKAKKSQANGVLQQVDDDDDDEHAQDWPGPNDGLDEMSKASSKKSKKKKKASKDDEQTVPVVAPLAAGLEDLNDEPAPEVRIKKQTNGTRNKGTSNPFAASSSTEGGGSRLPEDATFGELSELSAIDSAERAARKRTLQFHASAIENKALQRSKAAKERQSGDADIPYRDRERSKAAVESTKAAREAKLNQQLSRNTDLDGDDGWGESDEKDWRDVMGQSSSASGFGDDLGGGDGDEDGDDDAAGYYDLIASSRKRARADAKAEYDDARNAERFALMEDEELEDGQHRGITRQIEKNKGLTPHRPKTSRNPRVKKRLKYEQAKKRLGSRQAVFKGGQSSLQGGYGGESSGISTHLVKSRKLG</sequence>
<feature type="compositionally biased region" description="Basic and acidic residues" evidence="5">
    <location>
        <begin position="592"/>
        <end position="625"/>
    </location>
</feature>